<name>A0A918AF58_9ACTN</name>
<dbReference type="AlphaFoldDB" id="A0A918AF58"/>
<evidence type="ECO:0000256" key="1">
    <source>
        <dbReference type="SAM" id="MobiDB-lite"/>
    </source>
</evidence>
<feature type="region of interest" description="Disordered" evidence="1">
    <location>
        <begin position="66"/>
        <end position="109"/>
    </location>
</feature>
<accession>A0A918AF58</accession>
<evidence type="ECO:0000313" key="2">
    <source>
        <dbReference type="EMBL" id="GGP17126.1"/>
    </source>
</evidence>
<feature type="compositionally biased region" description="Polar residues" evidence="1">
    <location>
        <begin position="1"/>
        <end position="17"/>
    </location>
</feature>
<feature type="compositionally biased region" description="Pro residues" evidence="1">
    <location>
        <begin position="19"/>
        <end position="30"/>
    </location>
</feature>
<dbReference type="Proteomes" id="UP000660745">
    <property type="component" value="Unassembled WGS sequence"/>
</dbReference>
<gene>
    <name evidence="2" type="ORF">GCM10012278_83680</name>
</gene>
<dbReference type="EMBL" id="BMNK01000023">
    <property type="protein sequence ID" value="GGP17126.1"/>
    <property type="molecule type" value="Genomic_DNA"/>
</dbReference>
<evidence type="ECO:0000313" key="3">
    <source>
        <dbReference type="Proteomes" id="UP000660745"/>
    </source>
</evidence>
<reference evidence="2" key="2">
    <citation type="submission" date="2020-09" db="EMBL/GenBank/DDBJ databases">
        <authorList>
            <person name="Sun Q."/>
            <person name="Zhou Y."/>
        </authorList>
    </citation>
    <scope>NUCLEOTIDE SEQUENCE</scope>
    <source>
        <strain evidence="2">CGMCC 4.7430</strain>
    </source>
</reference>
<comment type="caution">
    <text evidence="2">The sequence shown here is derived from an EMBL/GenBank/DDBJ whole genome shotgun (WGS) entry which is preliminary data.</text>
</comment>
<protein>
    <submittedName>
        <fullName evidence="2">Uncharacterized protein</fullName>
    </submittedName>
</protein>
<sequence length="109" mass="11058">MNSTATTPIPVASTITPTRPHPPKASPPMRPATTIPVYWAEDSSPSPMGTLSGSTATSRYCCAGATSQPTAPQRNAHTSATGSAMPTSGMIATNTVEATSASSTIRRGP</sequence>
<proteinExistence type="predicted"/>
<feature type="region of interest" description="Disordered" evidence="1">
    <location>
        <begin position="1"/>
        <end position="32"/>
    </location>
</feature>
<keyword evidence="3" id="KW-1185">Reference proteome</keyword>
<organism evidence="2 3">
    <name type="scientific">Nonomuraea glycinis</name>
    <dbReference type="NCBI Taxonomy" id="2047744"/>
    <lineage>
        <taxon>Bacteria</taxon>
        <taxon>Bacillati</taxon>
        <taxon>Actinomycetota</taxon>
        <taxon>Actinomycetes</taxon>
        <taxon>Streptosporangiales</taxon>
        <taxon>Streptosporangiaceae</taxon>
        <taxon>Nonomuraea</taxon>
    </lineage>
</organism>
<reference evidence="2" key="1">
    <citation type="journal article" date="2014" name="Int. J. Syst. Evol. Microbiol.">
        <title>Complete genome sequence of Corynebacterium casei LMG S-19264T (=DSM 44701T), isolated from a smear-ripened cheese.</title>
        <authorList>
            <consortium name="US DOE Joint Genome Institute (JGI-PGF)"/>
            <person name="Walter F."/>
            <person name="Albersmeier A."/>
            <person name="Kalinowski J."/>
            <person name="Ruckert C."/>
        </authorList>
    </citation>
    <scope>NUCLEOTIDE SEQUENCE</scope>
    <source>
        <strain evidence="2">CGMCC 4.7430</strain>
    </source>
</reference>